<keyword evidence="2" id="KW-0663">Pyridoxal phosphate</keyword>
<keyword evidence="3" id="KW-0456">Lyase</keyword>
<reference evidence="7 8" key="1">
    <citation type="submission" date="2024-05" db="EMBL/GenBank/DDBJ databases">
        <title>Culex pipiens pipiens assembly and annotation.</title>
        <authorList>
            <person name="Alout H."/>
            <person name="Durand T."/>
        </authorList>
    </citation>
    <scope>NUCLEOTIDE SEQUENCE [LARGE SCALE GENOMIC DNA]</scope>
    <source>
        <strain evidence="7">HA-2024</strain>
        <tissue evidence="7">Whole body</tissue>
    </source>
</reference>
<evidence type="ECO:0000256" key="1">
    <source>
        <dbReference type="ARBA" id="ARBA00001933"/>
    </source>
</evidence>
<dbReference type="InterPro" id="IPR001926">
    <property type="entry name" value="TrpB-like_PALP"/>
</dbReference>
<evidence type="ECO:0000256" key="5">
    <source>
        <dbReference type="ARBA" id="ARBA00042605"/>
    </source>
</evidence>
<proteinExistence type="predicted"/>
<dbReference type="Gene3D" id="3.40.50.1100">
    <property type="match status" value="1"/>
</dbReference>
<evidence type="ECO:0000256" key="2">
    <source>
        <dbReference type="ARBA" id="ARBA00022898"/>
    </source>
</evidence>
<evidence type="ECO:0000259" key="6">
    <source>
        <dbReference type="Pfam" id="PF00291"/>
    </source>
</evidence>
<protein>
    <recommendedName>
        <fullName evidence="4">L-serine deaminase</fullName>
    </recommendedName>
    <alternativeName>
        <fullName evidence="5">L-threonine dehydratase</fullName>
    </alternativeName>
</protein>
<comment type="caution">
    <text evidence="7">The sequence shown here is derived from an EMBL/GenBank/DDBJ whole genome shotgun (WGS) entry which is preliminary data.</text>
</comment>
<dbReference type="GO" id="GO:0016829">
    <property type="term" value="F:lyase activity"/>
    <property type="evidence" value="ECO:0007669"/>
    <property type="project" value="UniProtKB-KW"/>
</dbReference>
<dbReference type="InterPro" id="IPR050147">
    <property type="entry name" value="Ser/Thr_Dehydratase"/>
</dbReference>
<dbReference type="SUPFAM" id="SSF53686">
    <property type="entry name" value="Tryptophan synthase beta subunit-like PLP-dependent enzymes"/>
    <property type="match status" value="1"/>
</dbReference>
<dbReference type="PANTHER" id="PTHR48078:SF19">
    <property type="entry name" value="ACT DOMAIN-CONTAINING PROTEIN"/>
    <property type="match status" value="1"/>
</dbReference>
<feature type="domain" description="Tryptophan synthase beta chain-like PALP" evidence="6">
    <location>
        <begin position="5"/>
        <end position="109"/>
    </location>
</feature>
<name>A0ABD1CIM6_CULPP</name>
<comment type="cofactor">
    <cofactor evidence="1">
        <name>pyridoxal 5'-phosphate</name>
        <dbReference type="ChEBI" id="CHEBI:597326"/>
    </cofactor>
</comment>
<dbReference type="InterPro" id="IPR036052">
    <property type="entry name" value="TrpB-like_PALP_sf"/>
</dbReference>
<evidence type="ECO:0000313" key="8">
    <source>
        <dbReference type="Proteomes" id="UP001562425"/>
    </source>
</evidence>
<dbReference type="EMBL" id="JBEHCU010012159">
    <property type="protein sequence ID" value="KAL1375834.1"/>
    <property type="molecule type" value="Genomic_DNA"/>
</dbReference>
<dbReference type="AlphaFoldDB" id="A0ABD1CIM6"/>
<dbReference type="Pfam" id="PF00291">
    <property type="entry name" value="PALP"/>
    <property type="match status" value="1"/>
</dbReference>
<sequence>MVIPGVESEKCPSFTKALENGAPIYTPNKETLADGLAVPQVGYNAFATTVPLLDKMIVVKEEWIALAILRLVELEKCVVEGAGASGLAAILAGHMDEFKGKRVVLLVCGGNIDTTIFGRCLERGLAAEGRLQRFTVRVSDGPGGVSKMGDVEWYQRFNSFEDSAFGKHNVVHQDKVETVVVDVDTGVELSEPVQVKTID</sequence>
<evidence type="ECO:0000256" key="3">
    <source>
        <dbReference type="ARBA" id="ARBA00023239"/>
    </source>
</evidence>
<dbReference type="Proteomes" id="UP001562425">
    <property type="component" value="Unassembled WGS sequence"/>
</dbReference>
<dbReference type="PANTHER" id="PTHR48078">
    <property type="entry name" value="THREONINE DEHYDRATASE, MITOCHONDRIAL-RELATED"/>
    <property type="match status" value="1"/>
</dbReference>
<accession>A0ABD1CIM6</accession>
<organism evidence="7 8">
    <name type="scientific">Culex pipiens pipiens</name>
    <name type="common">Northern house mosquito</name>
    <dbReference type="NCBI Taxonomy" id="38569"/>
    <lineage>
        <taxon>Eukaryota</taxon>
        <taxon>Metazoa</taxon>
        <taxon>Ecdysozoa</taxon>
        <taxon>Arthropoda</taxon>
        <taxon>Hexapoda</taxon>
        <taxon>Insecta</taxon>
        <taxon>Pterygota</taxon>
        <taxon>Neoptera</taxon>
        <taxon>Endopterygota</taxon>
        <taxon>Diptera</taxon>
        <taxon>Nematocera</taxon>
        <taxon>Culicoidea</taxon>
        <taxon>Culicidae</taxon>
        <taxon>Culicinae</taxon>
        <taxon>Culicini</taxon>
        <taxon>Culex</taxon>
        <taxon>Culex</taxon>
    </lineage>
</organism>
<evidence type="ECO:0000313" key="7">
    <source>
        <dbReference type="EMBL" id="KAL1375834.1"/>
    </source>
</evidence>
<keyword evidence="8" id="KW-1185">Reference proteome</keyword>
<evidence type="ECO:0000256" key="4">
    <source>
        <dbReference type="ARBA" id="ARBA00041766"/>
    </source>
</evidence>
<gene>
    <name evidence="7" type="ORF">pipiens_004581</name>
</gene>